<keyword evidence="1" id="KW-0472">Membrane</keyword>
<keyword evidence="1" id="KW-0812">Transmembrane</keyword>
<reference evidence="2 3" key="1">
    <citation type="journal article" date="2009" name="Stand. Genomic Sci.">
        <title>Complete genome sequence of Jonesia denitrificans type strain (Prevot 55134).</title>
        <authorList>
            <person name="Pukall R."/>
            <person name="Gehrich-Schroter G."/>
            <person name="Lapidus A."/>
            <person name="Nolan M."/>
            <person name="Glavina Del Rio T."/>
            <person name="Lucas S."/>
            <person name="Chen F."/>
            <person name="Tice H."/>
            <person name="Pitluck S."/>
            <person name="Cheng J.F."/>
            <person name="Copeland A."/>
            <person name="Saunders E."/>
            <person name="Brettin T."/>
            <person name="Detter J.C."/>
            <person name="Bruce D."/>
            <person name="Goodwin L."/>
            <person name="Pati A."/>
            <person name="Ivanova N."/>
            <person name="Mavromatis K."/>
            <person name="Ovchinnikova G."/>
            <person name="Chen A."/>
            <person name="Palaniappan K."/>
            <person name="Land M."/>
            <person name="Hauser L."/>
            <person name="Chang Y.J."/>
            <person name="Jeffries C.D."/>
            <person name="Chain P."/>
            <person name="Goker M."/>
            <person name="Bristow J."/>
            <person name="Eisen J.A."/>
            <person name="Markowitz V."/>
            <person name="Hugenholtz P."/>
            <person name="Kyrpides N.C."/>
            <person name="Klenk H.P."/>
            <person name="Han C."/>
        </authorList>
    </citation>
    <scope>NUCLEOTIDE SEQUENCE [LARGE SCALE GENOMIC DNA]</scope>
    <source>
        <strain evidence="3">ATCC 14870 / DSM 20603 / BCRC 15368 / CIP 55.134 / JCM 11481 / NBRC 15587 / NCTC 10816 / Prevot 55134</strain>
    </source>
</reference>
<proteinExistence type="predicted"/>
<name>C7QZB7_JONDD</name>
<dbReference type="KEGG" id="jde:Jden_1772"/>
<keyword evidence="1" id="KW-1133">Transmembrane helix</keyword>
<dbReference type="RefSeq" id="WP_015772043.1">
    <property type="nucleotide sequence ID" value="NC_013174.1"/>
</dbReference>
<gene>
    <name evidence="2" type="ordered locus">Jden_1772</name>
</gene>
<dbReference type="Pfam" id="PF10739">
    <property type="entry name" value="DUF2550"/>
    <property type="match status" value="1"/>
</dbReference>
<keyword evidence="3" id="KW-1185">Reference proteome</keyword>
<accession>C7QZB7</accession>
<dbReference type="AlphaFoldDB" id="C7QZB7"/>
<evidence type="ECO:0000256" key="1">
    <source>
        <dbReference type="SAM" id="Phobius"/>
    </source>
</evidence>
<dbReference type="Proteomes" id="UP000000628">
    <property type="component" value="Chromosome"/>
</dbReference>
<evidence type="ECO:0008006" key="4">
    <source>
        <dbReference type="Google" id="ProtNLM"/>
    </source>
</evidence>
<dbReference type="STRING" id="471856.Jden_1772"/>
<dbReference type="HOGENOM" id="CLU_122300_1_1_11"/>
<organism evidence="2 3">
    <name type="scientific">Jonesia denitrificans (strain ATCC 14870 / DSM 20603 / BCRC 15368 / CIP 55.134 / JCM 11481 / NBRC 15587 / NCTC 10816 / Prevot 55134)</name>
    <name type="common">Listeria denitrificans</name>
    <dbReference type="NCBI Taxonomy" id="471856"/>
    <lineage>
        <taxon>Bacteria</taxon>
        <taxon>Bacillati</taxon>
        <taxon>Actinomycetota</taxon>
        <taxon>Actinomycetes</taxon>
        <taxon>Micrococcales</taxon>
        <taxon>Jonesiaceae</taxon>
        <taxon>Jonesia</taxon>
    </lineage>
</organism>
<dbReference type="InterPro" id="IPR019675">
    <property type="entry name" value="DUF2550"/>
</dbReference>
<feature type="transmembrane region" description="Helical" evidence="1">
    <location>
        <begin position="6"/>
        <end position="24"/>
    </location>
</feature>
<sequence>MGTIGWIIITLLVCVCGGALWGYLRLRRLSRQVGVFDCAWRAHSGPAVSRAGGGEHWAQGLAEYRTEELVWWRLYSLSLTPQERWSRQGFDITGRVPLDQADLPGLYLVQCRQGADSFELMMSAEAYHGLSSWTESGPPMTRGFVV</sequence>
<dbReference type="EMBL" id="CP001706">
    <property type="protein sequence ID" value="ACV09415.1"/>
    <property type="molecule type" value="Genomic_DNA"/>
</dbReference>
<protein>
    <recommendedName>
        <fullName evidence="4">Secreted/membrane protein</fullName>
    </recommendedName>
</protein>
<evidence type="ECO:0000313" key="3">
    <source>
        <dbReference type="Proteomes" id="UP000000628"/>
    </source>
</evidence>
<evidence type="ECO:0000313" key="2">
    <source>
        <dbReference type="EMBL" id="ACV09415.1"/>
    </source>
</evidence>